<evidence type="ECO:0000313" key="3">
    <source>
        <dbReference type="Proteomes" id="UP000280417"/>
    </source>
</evidence>
<dbReference type="InterPro" id="IPR050664">
    <property type="entry name" value="Octanoyltrans_LipM/LipL"/>
</dbReference>
<dbReference type="SUPFAM" id="SSF55681">
    <property type="entry name" value="Class II aaRS and biotin synthetases"/>
    <property type="match status" value="1"/>
</dbReference>
<protein>
    <recommendedName>
        <fullName evidence="1">BPL/LPL catalytic domain-containing protein</fullName>
    </recommendedName>
</protein>
<evidence type="ECO:0000259" key="1">
    <source>
        <dbReference type="PROSITE" id="PS51733"/>
    </source>
</evidence>
<proteinExistence type="predicted"/>
<name>A0A662DKD0_UNCAE</name>
<dbReference type="Pfam" id="PF21948">
    <property type="entry name" value="LplA-B_cat"/>
    <property type="match status" value="1"/>
</dbReference>
<dbReference type="PANTHER" id="PTHR43679:SF2">
    <property type="entry name" value="OCTANOYL-[GCVH]:PROTEIN N-OCTANOYLTRANSFERASE"/>
    <property type="match status" value="1"/>
</dbReference>
<gene>
    <name evidence="2" type="ORF">DRJ04_02070</name>
</gene>
<dbReference type="PANTHER" id="PTHR43679">
    <property type="entry name" value="OCTANOYLTRANSFERASE LIPM-RELATED"/>
    <property type="match status" value="1"/>
</dbReference>
<dbReference type="PROSITE" id="PS51733">
    <property type="entry name" value="BPL_LPL_CATALYTIC"/>
    <property type="match status" value="1"/>
</dbReference>
<reference evidence="2 3" key="1">
    <citation type="submission" date="2018-06" db="EMBL/GenBank/DDBJ databases">
        <title>Extensive metabolic versatility and redundancy in microbially diverse, dynamic hydrothermal sediments.</title>
        <authorList>
            <person name="Dombrowski N."/>
            <person name="Teske A."/>
            <person name="Baker B.J."/>
        </authorList>
    </citation>
    <scope>NUCLEOTIDE SEQUENCE [LARGE SCALE GENOMIC DNA]</scope>
    <source>
        <strain evidence="2">B3_G15</strain>
    </source>
</reference>
<dbReference type="InterPro" id="IPR004143">
    <property type="entry name" value="BPL_LPL_catalytic"/>
</dbReference>
<dbReference type="AlphaFoldDB" id="A0A662DKD0"/>
<dbReference type="Gene3D" id="3.30.930.10">
    <property type="entry name" value="Bira Bifunctional Protein, Domain 2"/>
    <property type="match status" value="1"/>
</dbReference>
<dbReference type="InterPro" id="IPR045864">
    <property type="entry name" value="aa-tRNA-synth_II/BPL/LPL"/>
</dbReference>
<organism evidence="2 3">
    <name type="scientific">Aerophobetes bacterium</name>
    <dbReference type="NCBI Taxonomy" id="2030807"/>
    <lineage>
        <taxon>Bacteria</taxon>
        <taxon>Candidatus Aerophobota</taxon>
    </lineage>
</organism>
<dbReference type="Proteomes" id="UP000280417">
    <property type="component" value="Unassembled WGS sequence"/>
</dbReference>
<accession>A0A662DKD0</accession>
<dbReference type="EMBL" id="QMQA01000037">
    <property type="protein sequence ID" value="RLE14592.1"/>
    <property type="molecule type" value="Genomic_DNA"/>
</dbReference>
<evidence type="ECO:0000313" key="2">
    <source>
        <dbReference type="EMBL" id="RLE14592.1"/>
    </source>
</evidence>
<comment type="caution">
    <text evidence="2">The sequence shown here is derived from an EMBL/GenBank/DDBJ whole genome shotgun (WGS) entry which is preliminary data.</text>
</comment>
<feature type="domain" description="BPL/LPL catalytic" evidence="1">
    <location>
        <begin position="58"/>
        <end position="251"/>
    </location>
</feature>
<sequence>MTQEKFINKIEKMKKDVKIDISNIPDKYKKWLLLNYGREDSEKVLIEEENLAFQVGKGKLPPVLEIWIPSRECFVLGKNFAKRLKKRGLMDRIRAAGVPLILRSSGGEAIFHDSTCLNFGAIVPRKFYPDLFDIGKAFILLSSGVVYYLKKMKIPVYFGKTRTFCPGSYDLLVRERKIAGLSLLLRQNFCLVHGTLFVNTRHGYLEKIKVFYPSLDEKITSIKALTGKRMHMNDVADGIIQGYKASLKITFCN</sequence>